<reference evidence="4" key="2">
    <citation type="submission" date="2015-01" db="EMBL/GenBank/DDBJ databases">
        <title>Evolutionary Origins and Diversification of the Mycorrhizal Mutualists.</title>
        <authorList>
            <consortium name="DOE Joint Genome Institute"/>
            <consortium name="Mycorrhizal Genomics Consortium"/>
            <person name="Kohler A."/>
            <person name="Kuo A."/>
            <person name="Nagy L.G."/>
            <person name="Floudas D."/>
            <person name="Copeland A."/>
            <person name="Barry K.W."/>
            <person name="Cichocki N."/>
            <person name="Veneault-Fourrey C."/>
            <person name="LaButti K."/>
            <person name="Lindquist E.A."/>
            <person name="Lipzen A."/>
            <person name="Lundell T."/>
            <person name="Morin E."/>
            <person name="Murat C."/>
            <person name="Riley R."/>
            <person name="Ohm R."/>
            <person name="Sun H."/>
            <person name="Tunlid A."/>
            <person name="Henrissat B."/>
            <person name="Grigoriev I.V."/>
            <person name="Hibbett D.S."/>
            <person name="Martin F."/>
        </authorList>
    </citation>
    <scope>NUCLEOTIDE SEQUENCE [LARGE SCALE GENOMIC DNA]</scope>
    <source>
        <strain evidence="4">Marx 270</strain>
    </source>
</reference>
<feature type="region of interest" description="Disordered" evidence="2">
    <location>
        <begin position="564"/>
        <end position="658"/>
    </location>
</feature>
<evidence type="ECO:0000313" key="4">
    <source>
        <dbReference type="Proteomes" id="UP000054217"/>
    </source>
</evidence>
<gene>
    <name evidence="3" type="ORF">M404DRAFT_1004630</name>
</gene>
<feature type="compositionally biased region" description="Polar residues" evidence="2">
    <location>
        <begin position="845"/>
        <end position="856"/>
    </location>
</feature>
<feature type="compositionally biased region" description="Polar residues" evidence="2">
    <location>
        <begin position="954"/>
        <end position="991"/>
    </location>
</feature>
<feature type="region of interest" description="Disordered" evidence="2">
    <location>
        <begin position="809"/>
        <end position="859"/>
    </location>
</feature>
<dbReference type="HOGENOM" id="CLU_003988_0_0_1"/>
<accession>A0A0C3NWH0</accession>
<dbReference type="STRING" id="870435.A0A0C3NWH0"/>
<evidence type="ECO:0000256" key="2">
    <source>
        <dbReference type="SAM" id="MobiDB-lite"/>
    </source>
</evidence>
<dbReference type="InParanoid" id="A0A0C3NWH0"/>
<dbReference type="Proteomes" id="UP000054217">
    <property type="component" value="Unassembled WGS sequence"/>
</dbReference>
<dbReference type="AlphaFoldDB" id="A0A0C3NWH0"/>
<dbReference type="EMBL" id="KN832004">
    <property type="protein sequence ID" value="KIN99543.1"/>
    <property type="molecule type" value="Genomic_DNA"/>
</dbReference>
<evidence type="ECO:0000313" key="3">
    <source>
        <dbReference type="EMBL" id="KIN99543.1"/>
    </source>
</evidence>
<dbReference type="OrthoDB" id="2592022at2759"/>
<keyword evidence="4" id="KW-1185">Reference proteome</keyword>
<proteinExistence type="predicted"/>
<feature type="region of interest" description="Disordered" evidence="2">
    <location>
        <begin position="954"/>
        <end position="1030"/>
    </location>
</feature>
<feature type="compositionally biased region" description="Basic and acidic residues" evidence="2">
    <location>
        <begin position="811"/>
        <end position="823"/>
    </location>
</feature>
<protein>
    <submittedName>
        <fullName evidence="3">Uncharacterized protein</fullName>
    </submittedName>
</protein>
<feature type="compositionally biased region" description="Polar residues" evidence="2">
    <location>
        <begin position="583"/>
        <end position="601"/>
    </location>
</feature>
<reference evidence="3 4" key="1">
    <citation type="submission" date="2014-04" db="EMBL/GenBank/DDBJ databases">
        <authorList>
            <consortium name="DOE Joint Genome Institute"/>
            <person name="Kuo A."/>
            <person name="Kohler A."/>
            <person name="Costa M.D."/>
            <person name="Nagy L.G."/>
            <person name="Floudas D."/>
            <person name="Copeland A."/>
            <person name="Barry K.W."/>
            <person name="Cichocki N."/>
            <person name="Veneault-Fourrey C."/>
            <person name="LaButti K."/>
            <person name="Lindquist E.A."/>
            <person name="Lipzen A."/>
            <person name="Lundell T."/>
            <person name="Morin E."/>
            <person name="Murat C."/>
            <person name="Sun H."/>
            <person name="Tunlid A."/>
            <person name="Henrissat B."/>
            <person name="Grigoriev I.V."/>
            <person name="Hibbett D.S."/>
            <person name="Martin F."/>
            <person name="Nordberg H.P."/>
            <person name="Cantor M.N."/>
            <person name="Hua S.X."/>
        </authorList>
    </citation>
    <scope>NUCLEOTIDE SEQUENCE [LARGE SCALE GENOMIC DNA]</scope>
    <source>
        <strain evidence="3 4">Marx 270</strain>
    </source>
</reference>
<feature type="compositionally biased region" description="Low complexity" evidence="2">
    <location>
        <begin position="832"/>
        <end position="844"/>
    </location>
</feature>
<organism evidence="3 4">
    <name type="scientific">Pisolithus tinctorius Marx 270</name>
    <dbReference type="NCBI Taxonomy" id="870435"/>
    <lineage>
        <taxon>Eukaryota</taxon>
        <taxon>Fungi</taxon>
        <taxon>Dikarya</taxon>
        <taxon>Basidiomycota</taxon>
        <taxon>Agaricomycotina</taxon>
        <taxon>Agaricomycetes</taxon>
        <taxon>Agaricomycetidae</taxon>
        <taxon>Boletales</taxon>
        <taxon>Sclerodermatineae</taxon>
        <taxon>Pisolithaceae</taxon>
        <taxon>Pisolithus</taxon>
    </lineage>
</organism>
<feature type="compositionally biased region" description="Basic and acidic residues" evidence="2">
    <location>
        <begin position="996"/>
        <end position="1009"/>
    </location>
</feature>
<evidence type="ECO:0000256" key="1">
    <source>
        <dbReference type="SAM" id="Coils"/>
    </source>
</evidence>
<keyword evidence="1" id="KW-0175">Coiled coil</keyword>
<sequence>MSEEHPLVLELTSLRQTAARFQHEAHAAAIRLQRQTLETTHAREYASALEQENEKLRQEAAFLRANSQQVTSHPAERHVQELTLALRRVSEKMDLMDNTLVERTTELTHARSDLTKARQVAEAAHELASRIHAQQEEGKARERTLEMKARASEEERKMVDLVVQEYADLVRSLEGRRHANQAHLNGTPSTDGLHDKKVALQQLMAEFTQETDTLQNTITELRKHTCFLETELDAERQTTMHNRHLLAQAQVELDKLKLDDQTAAKMVTRYMKFSQSSTNALQTQITVLKARHAATISTLEFQLSQAELLLTSERRHRTRLQDALDELCEDFARESYGRRREIALRLAMMAREETFAESLRRWVRRARESYEWYFHRPHLQNSEPDTLNVNPQAVAHDTDIQQAFHRTVSDAESVLSSLDDQLEFSDGSALSGALARIITAKEAVEALRGELQDEVNRRIEALRRLGSGTGEEEISNHSWVKLSNTPPLGDNEVREAGVEGEGFSLQDSPVPVVRTSKEIANDDPFKVASDHTPLSIPDALKLAESIAQDDQCLVSSSLFAADQLPSPKQAKSPTVSVLELQPVSRTSPANGRNAFRTTPLSTECVDVPLTPTSASNKPTEDPLTASSQHEDPTPLENPLQVPQTLESPIDTSPPPSDTITSLLRSLDEAKHRYDTLQHAFRDCSLALKDLKRTLTSSSPSSSSPSQQTHERLLTALARIDDYTEDARVELEIQIADEQLIAKGFETVLSISGALTDLDERGEMETNARKFVDGTDDAVRKAVERFGRKLEDVQHDIAILKRAVHDVPPFTDTHESTHGAEDNAKGGWGSWTASLLGASPSPSSSNQHAPTFGSVMTSPRLRHTSSLKQLRETLSETKDFLLPGLDFRIPMPRPNHPMPMATHMPNYDGLGLGGPPPSGIVRPRTMSSIFGLGLGARSSSASVTTSVGVRISGIGVSSPTSESKQTTPMMTRFASSSPLSARTASAVTQTGPMLNLRDVRGDRGRDRDLGSEGEGGSPEAGDVLNDQNDVE</sequence>
<name>A0A0C3NWH0_PISTI</name>
<feature type="coiled-coil region" evidence="1">
    <location>
        <begin position="39"/>
        <end position="66"/>
    </location>
</feature>